<protein>
    <submittedName>
        <fullName evidence="2">Uncharacterized protein</fullName>
    </submittedName>
</protein>
<proteinExistence type="predicted"/>
<evidence type="ECO:0000256" key="1">
    <source>
        <dbReference type="SAM" id="Phobius"/>
    </source>
</evidence>
<keyword evidence="1" id="KW-0812">Transmembrane</keyword>
<dbReference type="Proteomes" id="UP000544107">
    <property type="component" value="Unassembled WGS sequence"/>
</dbReference>
<reference evidence="2 3" key="1">
    <citation type="submission" date="2020-08" db="EMBL/GenBank/DDBJ databases">
        <title>Genomic Encyclopedia of Type Strains, Phase IV (KMG-IV): sequencing the most valuable type-strain genomes for metagenomic binning, comparative biology and taxonomic classification.</title>
        <authorList>
            <person name="Goeker M."/>
        </authorList>
    </citation>
    <scope>NUCLEOTIDE SEQUENCE [LARGE SCALE GENOMIC DNA]</scope>
    <source>
        <strain evidence="2 3">DSM 100021</strain>
    </source>
</reference>
<sequence>MKRRTSLICLGGFAASLSVLMVIPIFYRHGHHQLLRYIFDITSVLSFLFFLTGVSTSMMTAAYVTFKTMYKEEDLVVIKLLVWDEYK</sequence>
<comment type="caution">
    <text evidence="2">The sequence shown here is derived from an EMBL/GenBank/DDBJ whole genome shotgun (WGS) entry which is preliminary data.</text>
</comment>
<evidence type="ECO:0000313" key="3">
    <source>
        <dbReference type="Proteomes" id="UP000544107"/>
    </source>
</evidence>
<evidence type="ECO:0000313" key="2">
    <source>
        <dbReference type="EMBL" id="MBB4006447.1"/>
    </source>
</evidence>
<accession>A0A7W6HKB1</accession>
<name>A0A7W6HKB1_9HYPH</name>
<organism evidence="2 3">
    <name type="scientific">Allorhizobium taibaishanense</name>
    <dbReference type="NCBI Taxonomy" id="887144"/>
    <lineage>
        <taxon>Bacteria</taxon>
        <taxon>Pseudomonadati</taxon>
        <taxon>Pseudomonadota</taxon>
        <taxon>Alphaproteobacteria</taxon>
        <taxon>Hyphomicrobiales</taxon>
        <taxon>Rhizobiaceae</taxon>
        <taxon>Rhizobium/Agrobacterium group</taxon>
        <taxon>Allorhizobium</taxon>
    </lineage>
</organism>
<dbReference type="EMBL" id="JACIED010000001">
    <property type="protein sequence ID" value="MBB4006447.1"/>
    <property type="molecule type" value="Genomic_DNA"/>
</dbReference>
<feature type="transmembrane region" description="Helical" evidence="1">
    <location>
        <begin position="47"/>
        <end position="66"/>
    </location>
</feature>
<keyword evidence="1" id="KW-1133">Transmembrane helix</keyword>
<dbReference type="AlphaFoldDB" id="A0A7W6HKB1"/>
<gene>
    <name evidence="2" type="ORF">GGQ71_000683</name>
</gene>
<keyword evidence="1" id="KW-0472">Membrane</keyword>
<feature type="transmembrane region" description="Helical" evidence="1">
    <location>
        <begin position="7"/>
        <end position="27"/>
    </location>
</feature>